<reference evidence="1" key="3">
    <citation type="submission" date="2023-05" db="EMBL/GenBank/DDBJ databases">
        <authorList>
            <person name="Smith C.H."/>
        </authorList>
    </citation>
    <scope>NUCLEOTIDE SEQUENCE</scope>
    <source>
        <strain evidence="1">CHS0354</strain>
        <tissue evidence="1">Mantle</tissue>
    </source>
</reference>
<gene>
    <name evidence="1" type="ORF">CHS0354_034774</name>
</gene>
<protein>
    <submittedName>
        <fullName evidence="1">Uncharacterized protein</fullName>
    </submittedName>
</protein>
<dbReference type="Proteomes" id="UP001195483">
    <property type="component" value="Unassembled WGS sequence"/>
</dbReference>
<keyword evidence="2" id="KW-1185">Reference proteome</keyword>
<evidence type="ECO:0000313" key="1">
    <source>
        <dbReference type="EMBL" id="KAK3578980.1"/>
    </source>
</evidence>
<accession>A0AAE0RTD2</accession>
<sequence>LKIFYIQFYNLNLTNIQHHKGNSATIIIFTWIKSMYNPLGEIYARDSSDQLIREELAVIRADGQCDYPEHYTWEKMIISRSLQSFSE</sequence>
<name>A0AAE0RTD2_9BIVA</name>
<comment type="caution">
    <text evidence="1">The sequence shown here is derived from an EMBL/GenBank/DDBJ whole genome shotgun (WGS) entry which is preliminary data.</text>
</comment>
<proteinExistence type="predicted"/>
<reference evidence="1" key="2">
    <citation type="journal article" date="2021" name="Genome Biol. Evol.">
        <title>Developing a high-quality reference genome for a parasitic bivalve with doubly uniparental inheritance (Bivalvia: Unionida).</title>
        <authorList>
            <person name="Smith C.H."/>
        </authorList>
    </citation>
    <scope>NUCLEOTIDE SEQUENCE</scope>
    <source>
        <strain evidence="1">CHS0354</strain>
        <tissue evidence="1">Mantle</tissue>
    </source>
</reference>
<reference evidence="1" key="1">
    <citation type="journal article" date="2021" name="Genome Biol. Evol.">
        <title>A High-Quality Reference Genome for a Parasitic Bivalve with Doubly Uniparental Inheritance (Bivalvia: Unionida).</title>
        <authorList>
            <person name="Smith C.H."/>
        </authorList>
    </citation>
    <scope>NUCLEOTIDE SEQUENCE</scope>
    <source>
        <strain evidence="1">CHS0354</strain>
    </source>
</reference>
<evidence type="ECO:0000313" key="2">
    <source>
        <dbReference type="Proteomes" id="UP001195483"/>
    </source>
</evidence>
<feature type="non-terminal residue" evidence="1">
    <location>
        <position position="87"/>
    </location>
</feature>
<dbReference type="EMBL" id="JAEAOA010002045">
    <property type="protein sequence ID" value="KAK3578980.1"/>
    <property type="molecule type" value="Genomic_DNA"/>
</dbReference>
<organism evidence="1 2">
    <name type="scientific">Potamilus streckersoni</name>
    <dbReference type="NCBI Taxonomy" id="2493646"/>
    <lineage>
        <taxon>Eukaryota</taxon>
        <taxon>Metazoa</taxon>
        <taxon>Spiralia</taxon>
        <taxon>Lophotrochozoa</taxon>
        <taxon>Mollusca</taxon>
        <taxon>Bivalvia</taxon>
        <taxon>Autobranchia</taxon>
        <taxon>Heteroconchia</taxon>
        <taxon>Palaeoheterodonta</taxon>
        <taxon>Unionida</taxon>
        <taxon>Unionoidea</taxon>
        <taxon>Unionidae</taxon>
        <taxon>Ambleminae</taxon>
        <taxon>Lampsilini</taxon>
        <taxon>Potamilus</taxon>
    </lineage>
</organism>
<dbReference type="AlphaFoldDB" id="A0AAE0RTD2"/>